<dbReference type="InterPro" id="IPR008217">
    <property type="entry name" value="Ccc1_fam"/>
</dbReference>
<dbReference type="EMBL" id="AP019782">
    <property type="protein sequence ID" value="BBL72209.1"/>
    <property type="molecule type" value="Genomic_DNA"/>
</dbReference>
<gene>
    <name evidence="6" type="ORF">MoryE10_28150</name>
</gene>
<accession>A0A8D5AKW0</accession>
<evidence type="ECO:0008006" key="8">
    <source>
        <dbReference type="Google" id="ProtNLM"/>
    </source>
</evidence>
<feature type="transmembrane region" description="Helical" evidence="5">
    <location>
        <begin position="208"/>
        <end position="230"/>
    </location>
</feature>
<dbReference type="RefSeq" id="WP_221047419.1">
    <property type="nucleotide sequence ID" value="NZ_AP019782.1"/>
</dbReference>
<dbReference type="KEGG" id="moz:MoryE10_28150"/>
<dbReference type="GO" id="GO:0005384">
    <property type="term" value="F:manganese ion transmembrane transporter activity"/>
    <property type="evidence" value="ECO:0007669"/>
    <property type="project" value="InterPro"/>
</dbReference>
<dbReference type="AlphaFoldDB" id="A0A8D5AKW0"/>
<evidence type="ECO:0000256" key="1">
    <source>
        <dbReference type="ARBA" id="ARBA00004127"/>
    </source>
</evidence>
<comment type="subcellular location">
    <subcellularLocation>
        <location evidence="1">Endomembrane system</location>
        <topology evidence="1">Multi-pass membrane protein</topology>
    </subcellularLocation>
</comment>
<keyword evidence="2 5" id="KW-0812">Transmembrane</keyword>
<feature type="transmembrane region" description="Helical" evidence="5">
    <location>
        <begin position="178"/>
        <end position="196"/>
    </location>
</feature>
<dbReference type="GO" id="GO:0030026">
    <property type="term" value="P:intracellular manganese ion homeostasis"/>
    <property type="evidence" value="ECO:0007669"/>
    <property type="project" value="InterPro"/>
</dbReference>
<sequence>MNRLHHREEHFKGGDAVKDVVIGMADGLTVPFALAAGITGAVNAAHLVVTAGVAEIVAGSIAMGLGGYLAARSEAEHYYSEQRREEWEIRKLPKVEEQEIIDIFADYGLTAEEVAPLVAGLKRRPQAWRDFMMRFELGLEEPHPKRALQSAATIAASYVAGGAIPLAPYVLLDDATQALPWSAAVTLTALAVFGFVKGHFTGVKRWKSAAQTVFVGGLAAGAAFGLARLFA</sequence>
<dbReference type="Proteomes" id="UP000824988">
    <property type="component" value="Chromosome"/>
</dbReference>
<organism evidence="6 7">
    <name type="scientific">Methylogaea oryzae</name>
    <dbReference type="NCBI Taxonomy" id="1295382"/>
    <lineage>
        <taxon>Bacteria</taxon>
        <taxon>Pseudomonadati</taxon>
        <taxon>Pseudomonadota</taxon>
        <taxon>Gammaproteobacteria</taxon>
        <taxon>Methylococcales</taxon>
        <taxon>Methylococcaceae</taxon>
        <taxon>Methylogaea</taxon>
    </lineage>
</organism>
<evidence type="ECO:0000256" key="4">
    <source>
        <dbReference type="ARBA" id="ARBA00023136"/>
    </source>
</evidence>
<name>A0A8D5AKW0_9GAMM</name>
<feature type="transmembrane region" description="Helical" evidence="5">
    <location>
        <begin position="151"/>
        <end position="172"/>
    </location>
</feature>
<keyword evidence="4 5" id="KW-0472">Membrane</keyword>
<proteinExistence type="predicted"/>
<dbReference type="PANTHER" id="PTHR31851">
    <property type="entry name" value="FE(2+)/MN(2+) TRANSPORTER PCL1"/>
    <property type="match status" value="1"/>
</dbReference>
<dbReference type="Pfam" id="PF01988">
    <property type="entry name" value="VIT1"/>
    <property type="match status" value="1"/>
</dbReference>
<evidence type="ECO:0000256" key="5">
    <source>
        <dbReference type="SAM" id="Phobius"/>
    </source>
</evidence>
<evidence type="ECO:0000313" key="6">
    <source>
        <dbReference type="EMBL" id="BBL72209.1"/>
    </source>
</evidence>
<dbReference type="GO" id="GO:0012505">
    <property type="term" value="C:endomembrane system"/>
    <property type="evidence" value="ECO:0007669"/>
    <property type="project" value="UniProtKB-SubCell"/>
</dbReference>
<keyword evidence="7" id="KW-1185">Reference proteome</keyword>
<keyword evidence="3 5" id="KW-1133">Transmembrane helix</keyword>
<evidence type="ECO:0000256" key="3">
    <source>
        <dbReference type="ARBA" id="ARBA00022989"/>
    </source>
</evidence>
<evidence type="ECO:0000256" key="2">
    <source>
        <dbReference type="ARBA" id="ARBA00022692"/>
    </source>
</evidence>
<feature type="transmembrane region" description="Helical" evidence="5">
    <location>
        <begin position="48"/>
        <end position="71"/>
    </location>
</feature>
<evidence type="ECO:0000313" key="7">
    <source>
        <dbReference type="Proteomes" id="UP000824988"/>
    </source>
</evidence>
<protein>
    <recommendedName>
        <fullName evidence="8">Iron transporter</fullName>
    </recommendedName>
</protein>
<reference evidence="6" key="1">
    <citation type="submission" date="2019-06" db="EMBL/GenBank/DDBJ databases">
        <title>Complete genome sequence of Methylogaea oryzae strain JCM16910.</title>
        <authorList>
            <person name="Asakawa S."/>
        </authorList>
    </citation>
    <scope>NUCLEOTIDE SEQUENCE</scope>
    <source>
        <strain evidence="6">E10</strain>
    </source>
</reference>
<feature type="transmembrane region" description="Helical" evidence="5">
    <location>
        <begin position="20"/>
        <end position="42"/>
    </location>
</feature>